<accession>A0A8S5SZR6</accession>
<sequence length="423" mass="49775">MKYELKRRHIGFIMSRYGTYNAYKGEFIEDGKTYNKVEFLRKDKTGMLTINLNTDMDDDSTYVMVHLINSYGNIIRKDRYGFFADGMNLYFDCFQNLMDDSEGTEFIPFDFENKEIQHPKRHTRENTVQSLRKELSQYKEAARRLSSENKKLKEEKEELFNTLEEKNKAITELKEKESCVLPRTQEIFNQTVKARDFYKESFEKESKKCEELKEEIENLKLKLSAMNISDEELESLCGTDIRDKASEILNGRDWTSSYETMGQKELIKRILHSENISFKRKEKITELKKELNSKKYDKYIPEDAVSYNEIVLKLKEVKGIQEQYAEWLNAANEDRDRMRAEIERLTAGSGEVDGLQIIKENIKKDKKIRDAMKKKPGRKAKFDERKIALMIELKNQGCSMRDIAREVGCSAATVCNKLKEYDK</sequence>
<evidence type="ECO:0000259" key="2">
    <source>
        <dbReference type="Pfam" id="PF02796"/>
    </source>
</evidence>
<reference evidence="3" key="1">
    <citation type="journal article" date="2021" name="Proc. Natl. Acad. Sci. U.S.A.">
        <title>A Catalog of Tens of Thousands of Viruses from Human Metagenomes Reveals Hidden Associations with Chronic Diseases.</title>
        <authorList>
            <person name="Tisza M.J."/>
            <person name="Buck C.B."/>
        </authorList>
    </citation>
    <scope>NUCLEOTIDE SEQUENCE</scope>
    <source>
        <strain evidence="3">Ctxqo3</strain>
    </source>
</reference>
<dbReference type="GO" id="GO:0000150">
    <property type="term" value="F:DNA strand exchange activity"/>
    <property type="evidence" value="ECO:0007669"/>
    <property type="project" value="InterPro"/>
</dbReference>
<feature type="domain" description="Resolvase HTH" evidence="2">
    <location>
        <begin position="377"/>
        <end position="414"/>
    </location>
</feature>
<evidence type="ECO:0000313" key="3">
    <source>
        <dbReference type="EMBL" id="DAF56191.1"/>
    </source>
</evidence>
<proteinExistence type="predicted"/>
<dbReference type="GO" id="GO:0003677">
    <property type="term" value="F:DNA binding"/>
    <property type="evidence" value="ECO:0007669"/>
    <property type="project" value="InterPro"/>
</dbReference>
<dbReference type="InterPro" id="IPR009057">
    <property type="entry name" value="Homeodomain-like_sf"/>
</dbReference>
<evidence type="ECO:0000256" key="1">
    <source>
        <dbReference type="SAM" id="Coils"/>
    </source>
</evidence>
<organism evidence="3">
    <name type="scientific">Podoviridae sp. ctxqo3</name>
    <dbReference type="NCBI Taxonomy" id="2827755"/>
    <lineage>
        <taxon>Viruses</taxon>
        <taxon>Duplodnaviria</taxon>
        <taxon>Heunggongvirae</taxon>
        <taxon>Uroviricota</taxon>
        <taxon>Caudoviricetes</taxon>
    </lineage>
</organism>
<protein>
    <recommendedName>
        <fullName evidence="2">Resolvase HTH domain-containing protein</fullName>
    </recommendedName>
</protein>
<name>A0A8S5SZR6_9CAUD</name>
<dbReference type="Pfam" id="PF02796">
    <property type="entry name" value="HTH_7"/>
    <property type="match status" value="1"/>
</dbReference>
<keyword evidence="1" id="KW-0175">Coiled coil</keyword>
<dbReference type="SUPFAM" id="SSF46689">
    <property type="entry name" value="Homeodomain-like"/>
    <property type="match status" value="1"/>
</dbReference>
<feature type="coiled-coil region" evidence="1">
    <location>
        <begin position="128"/>
        <end position="229"/>
    </location>
</feature>
<dbReference type="EMBL" id="BK032710">
    <property type="protein sequence ID" value="DAF56191.1"/>
    <property type="molecule type" value="Genomic_DNA"/>
</dbReference>
<dbReference type="InterPro" id="IPR006120">
    <property type="entry name" value="Resolvase_HTH_dom"/>
</dbReference>
<dbReference type="Gene3D" id="1.10.10.60">
    <property type="entry name" value="Homeodomain-like"/>
    <property type="match status" value="1"/>
</dbReference>